<dbReference type="EMBL" id="HACG01007143">
    <property type="protein sequence ID" value="CEK54008.1"/>
    <property type="molecule type" value="Transcribed_RNA"/>
</dbReference>
<proteinExistence type="predicted"/>
<reference evidence="1" key="1">
    <citation type="submission" date="2014-12" db="EMBL/GenBank/DDBJ databases">
        <title>Insight into the proteome of Arion vulgaris.</title>
        <authorList>
            <person name="Aradska J."/>
            <person name="Bulat T."/>
            <person name="Smidak R."/>
            <person name="Sarate P."/>
            <person name="Gangsoo J."/>
            <person name="Sialana F."/>
            <person name="Bilban M."/>
            <person name="Lubec G."/>
        </authorList>
    </citation>
    <scope>NUCLEOTIDE SEQUENCE</scope>
    <source>
        <tissue evidence="1">Skin</tissue>
    </source>
</reference>
<name>A0A0B6YD18_9EUPU</name>
<gene>
    <name evidence="1" type="primary">ORF21750</name>
</gene>
<organism evidence="1">
    <name type="scientific">Arion vulgaris</name>
    <dbReference type="NCBI Taxonomy" id="1028688"/>
    <lineage>
        <taxon>Eukaryota</taxon>
        <taxon>Metazoa</taxon>
        <taxon>Spiralia</taxon>
        <taxon>Lophotrochozoa</taxon>
        <taxon>Mollusca</taxon>
        <taxon>Gastropoda</taxon>
        <taxon>Heterobranchia</taxon>
        <taxon>Euthyneura</taxon>
        <taxon>Panpulmonata</taxon>
        <taxon>Eupulmonata</taxon>
        <taxon>Stylommatophora</taxon>
        <taxon>Helicina</taxon>
        <taxon>Arionoidea</taxon>
        <taxon>Arionidae</taxon>
        <taxon>Arion</taxon>
    </lineage>
</organism>
<sequence>MQQSELSSCHCFYQLQSRVSKDTPLRDYYMNNKNTTDCVIETSCDVMIFVMMI</sequence>
<protein>
    <submittedName>
        <fullName evidence="1">Uncharacterized protein</fullName>
    </submittedName>
</protein>
<dbReference type="AlphaFoldDB" id="A0A0B6YD18"/>
<accession>A0A0B6YD18</accession>
<evidence type="ECO:0000313" key="1">
    <source>
        <dbReference type="EMBL" id="CEK54008.1"/>
    </source>
</evidence>